<proteinExistence type="predicted"/>
<dbReference type="EMBL" id="JANJQO010000417">
    <property type="protein sequence ID" value="KAJ2977997.1"/>
    <property type="molecule type" value="Genomic_DNA"/>
</dbReference>
<organism evidence="1 2">
    <name type="scientific">Zarea fungicola</name>
    <dbReference type="NCBI Taxonomy" id="93591"/>
    <lineage>
        <taxon>Eukaryota</taxon>
        <taxon>Fungi</taxon>
        <taxon>Dikarya</taxon>
        <taxon>Ascomycota</taxon>
        <taxon>Pezizomycotina</taxon>
        <taxon>Sordariomycetes</taxon>
        <taxon>Hypocreomycetidae</taxon>
        <taxon>Hypocreales</taxon>
        <taxon>Cordycipitaceae</taxon>
        <taxon>Zarea</taxon>
    </lineage>
</organism>
<comment type="caution">
    <text evidence="1">The sequence shown here is derived from an EMBL/GenBank/DDBJ whole genome shotgun (WGS) entry which is preliminary data.</text>
</comment>
<name>A0ACC1NFD7_9HYPO</name>
<gene>
    <name evidence="1" type="ORF">NQ176_g4056</name>
</gene>
<sequence>MQAQIFITLSSLAVGILAGEAIHLVNCSGQHGYASYVVYCEQDNNCNFTPIGNNECTVSSGHFNTWEGAWQSCTFQENDVSFSWNIEGDAQSRGLYTQVGTGSNGFRNFNIFRDDDHEMWGGNGQQCNSVYYALDA</sequence>
<protein>
    <submittedName>
        <fullName evidence="1">Uncharacterized protein</fullName>
    </submittedName>
</protein>
<reference evidence="1" key="1">
    <citation type="submission" date="2022-08" db="EMBL/GenBank/DDBJ databases">
        <title>Genome Sequence of Lecanicillium fungicola.</title>
        <authorList>
            <person name="Buettner E."/>
        </authorList>
    </citation>
    <scope>NUCLEOTIDE SEQUENCE</scope>
    <source>
        <strain evidence="1">Babe33</strain>
    </source>
</reference>
<keyword evidence="2" id="KW-1185">Reference proteome</keyword>
<evidence type="ECO:0000313" key="1">
    <source>
        <dbReference type="EMBL" id="KAJ2977997.1"/>
    </source>
</evidence>
<evidence type="ECO:0000313" key="2">
    <source>
        <dbReference type="Proteomes" id="UP001143910"/>
    </source>
</evidence>
<dbReference type="Proteomes" id="UP001143910">
    <property type="component" value="Unassembled WGS sequence"/>
</dbReference>
<accession>A0ACC1NFD7</accession>